<dbReference type="RefSeq" id="WP_120573975.1">
    <property type="nucleotide sequence ID" value="NZ_CBDRDI010000005.1"/>
</dbReference>
<evidence type="ECO:0000313" key="2">
    <source>
        <dbReference type="Proteomes" id="UP000267804"/>
    </source>
</evidence>
<protein>
    <submittedName>
        <fullName evidence="1">Uncharacterized protein</fullName>
    </submittedName>
</protein>
<name>A0A386WNN5_9ACTN</name>
<proteinExistence type="predicted"/>
<dbReference type="Proteomes" id="UP000267804">
    <property type="component" value="Chromosome"/>
</dbReference>
<sequence length="84" mass="8626">MTWACWSSPLNPVINPRARTFSCSRSSSVTGGRSGNLLPATAFGSAIVASYACFCRSFFAYSSCSGCSSARALPMARAAAASAS</sequence>
<accession>A0A386WNN5</accession>
<reference evidence="1 2" key="1">
    <citation type="submission" date="2017-10" db="EMBL/GenBank/DDBJ databases">
        <title>Integration of genomic and chemical information greatly accelerates assignment of the full stereostructure of myelolactone, a potent inhibitor of myeloma from a marine-derived Micromonospora.</title>
        <authorList>
            <person name="Kim M.C."/>
            <person name="Machado H."/>
            <person name="Jensen P.R."/>
            <person name="Fenical W."/>
        </authorList>
    </citation>
    <scope>NUCLEOTIDE SEQUENCE [LARGE SCALE GENOMIC DNA]</scope>
    <source>
        <strain evidence="1 2">CNY-010</strain>
    </source>
</reference>
<gene>
    <name evidence="1" type="ORF">CSH63_20305</name>
</gene>
<dbReference type="AlphaFoldDB" id="A0A386WNN5"/>
<dbReference type="EMBL" id="CP024087">
    <property type="protein sequence ID" value="AYF29771.1"/>
    <property type="molecule type" value="Genomic_DNA"/>
</dbReference>
<evidence type="ECO:0000313" key="1">
    <source>
        <dbReference type="EMBL" id="AYF29771.1"/>
    </source>
</evidence>
<organism evidence="1 2">
    <name type="scientific">Micromonospora tulbaghiae</name>
    <dbReference type="NCBI Taxonomy" id="479978"/>
    <lineage>
        <taxon>Bacteria</taxon>
        <taxon>Bacillati</taxon>
        <taxon>Actinomycetota</taxon>
        <taxon>Actinomycetes</taxon>
        <taxon>Micromonosporales</taxon>
        <taxon>Micromonosporaceae</taxon>
        <taxon>Micromonospora</taxon>
    </lineage>
</organism>
<dbReference type="KEGG" id="mtua:CSH63_20305"/>